<organism evidence="4 5">
    <name type="scientific">Spinacia oleracea</name>
    <name type="common">Spinach</name>
    <dbReference type="NCBI Taxonomy" id="3562"/>
    <lineage>
        <taxon>Eukaryota</taxon>
        <taxon>Viridiplantae</taxon>
        <taxon>Streptophyta</taxon>
        <taxon>Embryophyta</taxon>
        <taxon>Tracheophyta</taxon>
        <taxon>Spermatophyta</taxon>
        <taxon>Magnoliopsida</taxon>
        <taxon>eudicotyledons</taxon>
        <taxon>Gunneridae</taxon>
        <taxon>Pentapetalae</taxon>
        <taxon>Caryophyllales</taxon>
        <taxon>Chenopodiaceae</taxon>
        <taxon>Chenopodioideae</taxon>
        <taxon>Anserineae</taxon>
        <taxon>Spinacia</taxon>
    </lineage>
</organism>
<name>A0A9R0JMN5_SPIOL</name>
<dbReference type="GO" id="GO:0015031">
    <property type="term" value="P:protein transport"/>
    <property type="evidence" value="ECO:0007669"/>
    <property type="project" value="InterPro"/>
</dbReference>
<dbReference type="KEGG" id="soe:110780182"/>
<keyword evidence="3" id="KW-1133">Transmembrane helix</keyword>
<feature type="transmembrane region" description="Helical" evidence="3">
    <location>
        <begin position="119"/>
        <end position="139"/>
    </location>
</feature>
<comment type="similarity">
    <text evidence="2">Belongs to the SecY/SEC61-alpha family.</text>
</comment>
<feature type="transmembrane region" description="Helical" evidence="3">
    <location>
        <begin position="26"/>
        <end position="51"/>
    </location>
</feature>
<feature type="transmembrane region" description="Helical" evidence="3">
    <location>
        <begin position="145"/>
        <end position="167"/>
    </location>
</feature>
<accession>A0A9R0JMN5</accession>
<dbReference type="Gene3D" id="1.10.3370.10">
    <property type="entry name" value="SecY subunit domain"/>
    <property type="match status" value="1"/>
</dbReference>
<keyword evidence="4" id="KW-1185">Reference proteome</keyword>
<dbReference type="RefSeq" id="XP_021840324.2">
    <property type="nucleotide sequence ID" value="XM_021984632.2"/>
</dbReference>
<evidence type="ECO:0000256" key="2">
    <source>
        <dbReference type="RuleBase" id="RU004349"/>
    </source>
</evidence>
<dbReference type="GeneID" id="110780182"/>
<dbReference type="Pfam" id="PF00344">
    <property type="entry name" value="SecY"/>
    <property type="match status" value="1"/>
</dbReference>
<proteinExistence type="inferred from homology"/>
<feature type="transmembrane region" description="Helical" evidence="3">
    <location>
        <begin position="71"/>
        <end position="98"/>
    </location>
</feature>
<dbReference type="GO" id="GO:0009535">
    <property type="term" value="C:chloroplast thylakoid membrane"/>
    <property type="evidence" value="ECO:0007669"/>
    <property type="project" value="UniProtKB-SubCell"/>
</dbReference>
<reference evidence="4" key="1">
    <citation type="journal article" date="2021" name="Nat. Commun.">
        <title>Genomic analyses provide insights into spinach domestication and the genetic basis of agronomic traits.</title>
        <authorList>
            <person name="Cai X."/>
            <person name="Sun X."/>
            <person name="Xu C."/>
            <person name="Sun H."/>
            <person name="Wang X."/>
            <person name="Ge C."/>
            <person name="Zhang Z."/>
            <person name="Wang Q."/>
            <person name="Fei Z."/>
            <person name="Jiao C."/>
            <person name="Wang Q."/>
        </authorList>
    </citation>
    <scope>NUCLEOTIDE SEQUENCE [LARGE SCALE GENOMIC DNA]</scope>
    <source>
        <strain evidence="4">cv. Varoflay</strain>
    </source>
</reference>
<evidence type="ECO:0000313" key="4">
    <source>
        <dbReference type="Proteomes" id="UP000813463"/>
    </source>
</evidence>
<keyword evidence="3" id="KW-0812">Transmembrane</keyword>
<reference evidence="5" key="2">
    <citation type="submission" date="2025-08" db="UniProtKB">
        <authorList>
            <consortium name="RefSeq"/>
        </authorList>
    </citation>
    <scope>IDENTIFICATION</scope>
    <source>
        <tissue evidence="5">Leaf</tissue>
    </source>
</reference>
<sequence>MGDLVQPFVVDEVQNADKKTSFYVKLMWSVIAYLILRLCNELSLYGIHSTVWADPFPWMSVIFTVSSRRNIMYLVLASSVAFPLAMSMLVMELLLWFNILQLDKDVEEDRALWNYAQKVLGILITIGMAVACVLCGMYGSVDELGVGNAILKVVQQCFGGIIVIFLVEFEKRYDIF</sequence>
<gene>
    <name evidence="5" type="primary">LOC110780182</name>
</gene>
<dbReference type="InterPro" id="IPR023201">
    <property type="entry name" value="SecY_dom_sf"/>
</dbReference>
<comment type="subcellular location">
    <subcellularLocation>
        <location evidence="1">Plastid</location>
        <location evidence="1">Chloroplast thylakoid membrane</location>
        <topology evidence="1">Multi-pass membrane protein</topology>
    </subcellularLocation>
</comment>
<evidence type="ECO:0000313" key="5">
    <source>
        <dbReference type="RefSeq" id="XP_021840324.2"/>
    </source>
</evidence>
<evidence type="ECO:0000256" key="1">
    <source>
        <dbReference type="ARBA" id="ARBA00004454"/>
    </source>
</evidence>
<dbReference type="Proteomes" id="UP000813463">
    <property type="component" value="Chromosome 5"/>
</dbReference>
<protein>
    <submittedName>
        <fullName evidence="5">Protein transport protein Sec61 subunit alpha</fullName>
    </submittedName>
</protein>
<evidence type="ECO:0000256" key="3">
    <source>
        <dbReference type="SAM" id="Phobius"/>
    </source>
</evidence>
<keyword evidence="3" id="KW-0472">Membrane</keyword>
<dbReference type="SUPFAM" id="SSF103491">
    <property type="entry name" value="Preprotein translocase SecY subunit"/>
    <property type="match status" value="1"/>
</dbReference>
<dbReference type="InterPro" id="IPR002208">
    <property type="entry name" value="SecY/SEC61-alpha"/>
</dbReference>
<dbReference type="PANTHER" id="PTHR10906">
    <property type="entry name" value="SECY/SEC61-ALPHA FAMILY MEMBER"/>
    <property type="match status" value="1"/>
</dbReference>
<dbReference type="AlphaFoldDB" id="A0A9R0JMN5"/>